<evidence type="ECO:0000256" key="9">
    <source>
        <dbReference type="ARBA" id="ARBA00023180"/>
    </source>
</evidence>
<feature type="compositionally biased region" description="Polar residues" evidence="11">
    <location>
        <begin position="336"/>
        <end position="355"/>
    </location>
</feature>
<feature type="chain" id="PRO_5004190500" evidence="13">
    <location>
        <begin position="22"/>
        <end position="355"/>
    </location>
</feature>
<dbReference type="FunFam" id="3.30.500.10:FF:000001">
    <property type="entry name" value="H-2 class I histocompatibility antigen, alpha chain"/>
    <property type="match status" value="1"/>
</dbReference>
<evidence type="ECO:0000256" key="5">
    <source>
        <dbReference type="ARBA" id="ARBA00022859"/>
    </source>
</evidence>
<dbReference type="InterPro" id="IPR036179">
    <property type="entry name" value="Ig-like_dom_sf"/>
</dbReference>
<evidence type="ECO:0000256" key="4">
    <source>
        <dbReference type="ARBA" id="ARBA00022729"/>
    </source>
</evidence>
<evidence type="ECO:0000256" key="11">
    <source>
        <dbReference type="SAM" id="MobiDB-lite"/>
    </source>
</evidence>
<dbReference type="InterPro" id="IPR013783">
    <property type="entry name" value="Ig-like_fold"/>
</dbReference>
<dbReference type="FunFam" id="2.60.40.10:FF:000204">
    <property type="entry name" value="Major histocompatibility complex, class I-related protein"/>
    <property type="match status" value="1"/>
</dbReference>
<reference evidence="15" key="1">
    <citation type="journal article" date="2006" name="Mol. Biol. Evol.">
        <title>Proceedings of the SMBE Tri-National Young Investigators' Workshop 2005. MHC Class I genes in the Tuatara (Sphenodon spp.): evolution of the MHC in an ancient reptilian order.</title>
        <authorList>
            <person name="Miller H.C."/>
            <person name="Belov K."/>
            <person name="Daugherty C.H."/>
        </authorList>
    </citation>
    <scope>NUCLEOTIDE SEQUENCE</scope>
</reference>
<keyword evidence="8" id="KW-1015">Disulfide bond</keyword>
<evidence type="ECO:0000256" key="3">
    <source>
        <dbReference type="ARBA" id="ARBA00022692"/>
    </source>
</evidence>
<keyword evidence="3 12" id="KW-0812">Transmembrane</keyword>
<dbReference type="SUPFAM" id="SSF54452">
    <property type="entry name" value="MHC antigen-recognition domain"/>
    <property type="match status" value="1"/>
</dbReference>
<dbReference type="GO" id="GO:0006955">
    <property type="term" value="P:immune response"/>
    <property type="evidence" value="ECO:0007669"/>
    <property type="project" value="TreeGrafter"/>
</dbReference>
<keyword evidence="5" id="KW-0391">Immunity</keyword>
<evidence type="ECO:0000256" key="10">
    <source>
        <dbReference type="RuleBase" id="RU004439"/>
    </source>
</evidence>
<dbReference type="InterPro" id="IPR003597">
    <property type="entry name" value="Ig_C1-set"/>
</dbReference>
<accession>Q1I0Q9</accession>
<evidence type="ECO:0000256" key="6">
    <source>
        <dbReference type="ARBA" id="ARBA00022989"/>
    </source>
</evidence>
<dbReference type="SUPFAM" id="SSF48726">
    <property type="entry name" value="Immunoglobulin"/>
    <property type="match status" value="1"/>
</dbReference>
<sequence>MYLFGPPLLLLLGALCAGTRGAQEGSPHSYRYFYTGVSEPGAGLPDFMAVGYFDEQPILHYDSKRRRAEPRAEWVKGAVDPDFWDRNTQNLQGSQAQFQVNLATLRQRYNQSQTGSHTLQLMYGCELRPDGSTGGFRQHGYDGRDFINYDANTRTWVAPVPQAEITTRKWNADTADLQYYRSYLEGECIEWLRKYLAYGAESLRAREPQVLVSDRPTPDGLTRLSCRAHGFYPRDIAVVWLRNGVAMSGETQSWGIVPSGDGTYQTRATIEIDPSSDARYQCCVEHESLAQDLRVAWEPKSNVLLIVGAVLGALVVLAAVAAGIGLYIRRRGTGYKPTSTGDRASENSSNENVKA</sequence>
<dbReference type="GO" id="GO:0042612">
    <property type="term" value="C:MHC class I protein complex"/>
    <property type="evidence" value="ECO:0007669"/>
    <property type="project" value="UniProtKB-KW"/>
</dbReference>
<proteinExistence type="evidence at transcript level"/>
<dbReference type="InterPro" id="IPR007110">
    <property type="entry name" value="Ig-like_dom"/>
</dbReference>
<dbReference type="Gene3D" id="3.30.500.10">
    <property type="entry name" value="MHC class I-like antigen recognition-like"/>
    <property type="match status" value="1"/>
</dbReference>
<dbReference type="PANTHER" id="PTHR16675:SF242">
    <property type="entry name" value="MAJOR HISTOCOMPATIBILITY COMPLEX CLASS I-RELATED GENE PROTEIN"/>
    <property type="match status" value="1"/>
</dbReference>
<evidence type="ECO:0000256" key="1">
    <source>
        <dbReference type="ARBA" id="ARBA00004479"/>
    </source>
</evidence>
<dbReference type="PROSITE" id="PS00290">
    <property type="entry name" value="IG_MHC"/>
    <property type="match status" value="1"/>
</dbReference>
<evidence type="ECO:0000256" key="8">
    <source>
        <dbReference type="ARBA" id="ARBA00023157"/>
    </source>
</evidence>
<dbReference type="PANTHER" id="PTHR16675">
    <property type="entry name" value="MHC CLASS I-RELATED"/>
    <property type="match status" value="1"/>
</dbReference>
<dbReference type="GO" id="GO:0002474">
    <property type="term" value="P:antigen processing and presentation of peptide antigen via MHC class I"/>
    <property type="evidence" value="ECO:0007669"/>
    <property type="project" value="UniProtKB-KW"/>
</dbReference>
<dbReference type="InterPro" id="IPR003006">
    <property type="entry name" value="Ig/MHC_CS"/>
</dbReference>
<keyword evidence="2" id="KW-0490">MHC I</keyword>
<evidence type="ECO:0000313" key="15">
    <source>
        <dbReference type="EMBL" id="ABA42600.1"/>
    </source>
</evidence>
<feature type="transmembrane region" description="Helical" evidence="12">
    <location>
        <begin position="303"/>
        <end position="328"/>
    </location>
</feature>
<dbReference type="InterPro" id="IPR011161">
    <property type="entry name" value="MHC_I-like_Ag-recog"/>
</dbReference>
<dbReference type="InterPro" id="IPR037055">
    <property type="entry name" value="MHC_I-like_Ag-recog_sf"/>
</dbReference>
<dbReference type="EMBL" id="DQ145789">
    <property type="protein sequence ID" value="ABA42600.1"/>
    <property type="molecule type" value="mRNA"/>
</dbReference>
<evidence type="ECO:0000256" key="7">
    <source>
        <dbReference type="ARBA" id="ARBA00023136"/>
    </source>
</evidence>
<name>Q1I0Q9_SPHPU</name>
<evidence type="ECO:0000256" key="12">
    <source>
        <dbReference type="SAM" id="Phobius"/>
    </source>
</evidence>
<dbReference type="Pfam" id="PF00129">
    <property type="entry name" value="MHC_I"/>
    <property type="match status" value="1"/>
</dbReference>
<comment type="similarity">
    <text evidence="10">Belongs to the MHC class I family.</text>
</comment>
<dbReference type="GO" id="GO:0005615">
    <property type="term" value="C:extracellular space"/>
    <property type="evidence" value="ECO:0007669"/>
    <property type="project" value="TreeGrafter"/>
</dbReference>
<protein>
    <submittedName>
        <fullName evidence="15">MHC class I antigen</fullName>
    </submittedName>
</protein>
<keyword evidence="7 12" id="KW-0472">Membrane</keyword>
<dbReference type="Pfam" id="PF07654">
    <property type="entry name" value="C1-set"/>
    <property type="match status" value="1"/>
</dbReference>
<dbReference type="AlphaFoldDB" id="Q1I0Q9"/>
<dbReference type="SMART" id="SM00407">
    <property type="entry name" value="IGc1"/>
    <property type="match status" value="1"/>
</dbReference>
<feature type="region of interest" description="Disordered" evidence="11">
    <location>
        <begin position="335"/>
        <end position="355"/>
    </location>
</feature>
<evidence type="ECO:0000256" key="13">
    <source>
        <dbReference type="SAM" id="SignalP"/>
    </source>
</evidence>
<feature type="signal peptide" evidence="13">
    <location>
        <begin position="1"/>
        <end position="21"/>
    </location>
</feature>
<dbReference type="Gene3D" id="2.60.40.10">
    <property type="entry name" value="Immunoglobulins"/>
    <property type="match status" value="1"/>
</dbReference>
<keyword evidence="4 13" id="KW-0732">Signal</keyword>
<dbReference type="InterPro" id="IPR011162">
    <property type="entry name" value="MHC_I/II-like_Ag-recog"/>
</dbReference>
<dbReference type="PROSITE" id="PS50835">
    <property type="entry name" value="IG_LIKE"/>
    <property type="match status" value="1"/>
</dbReference>
<dbReference type="InterPro" id="IPR050208">
    <property type="entry name" value="MHC_class-I_related"/>
</dbReference>
<feature type="domain" description="Ig-like" evidence="14">
    <location>
        <begin position="208"/>
        <end position="296"/>
    </location>
</feature>
<dbReference type="InterPro" id="IPR001039">
    <property type="entry name" value="MHC_I_a_a1/a2"/>
</dbReference>
<dbReference type="GO" id="GO:0009897">
    <property type="term" value="C:external side of plasma membrane"/>
    <property type="evidence" value="ECO:0007669"/>
    <property type="project" value="TreeGrafter"/>
</dbReference>
<organism evidence="15">
    <name type="scientific">Sphenodon punctatus</name>
    <name type="common">Tuatara</name>
    <name type="synonym">Hatteria punctata</name>
    <dbReference type="NCBI Taxonomy" id="8508"/>
    <lineage>
        <taxon>Eukaryota</taxon>
        <taxon>Metazoa</taxon>
        <taxon>Chordata</taxon>
        <taxon>Craniata</taxon>
        <taxon>Vertebrata</taxon>
        <taxon>Euteleostomi</taxon>
        <taxon>Lepidosauria</taxon>
        <taxon>Sphenodontia</taxon>
        <taxon>Sphenodontidae</taxon>
        <taxon>Sphenodon</taxon>
    </lineage>
</organism>
<keyword evidence="6 12" id="KW-1133">Transmembrane helix</keyword>
<keyword evidence="9" id="KW-0325">Glycoprotein</keyword>
<comment type="subcellular location">
    <subcellularLocation>
        <location evidence="1">Membrane</location>
        <topology evidence="1">Single-pass type I membrane protein</topology>
    </subcellularLocation>
</comment>
<evidence type="ECO:0000256" key="2">
    <source>
        <dbReference type="ARBA" id="ARBA00022451"/>
    </source>
</evidence>
<gene>
    <name evidence="15" type="primary">Sppu-U</name>
</gene>
<dbReference type="PRINTS" id="PR01638">
    <property type="entry name" value="MHCCLASSI"/>
</dbReference>
<evidence type="ECO:0000259" key="14">
    <source>
        <dbReference type="PROSITE" id="PS50835"/>
    </source>
</evidence>